<keyword evidence="4" id="KW-0997">Cell inner membrane</keyword>
<dbReference type="InterPro" id="IPR003004">
    <property type="entry name" value="GspF/PilC"/>
</dbReference>
<keyword evidence="3" id="KW-1003">Cell membrane</keyword>
<feature type="transmembrane region" description="Helical" evidence="8">
    <location>
        <begin position="119"/>
        <end position="141"/>
    </location>
</feature>
<evidence type="ECO:0000256" key="4">
    <source>
        <dbReference type="ARBA" id="ARBA00022519"/>
    </source>
</evidence>
<comment type="similarity">
    <text evidence="2">Belongs to the GSP F family.</text>
</comment>
<keyword evidence="6 8" id="KW-1133">Transmembrane helix</keyword>
<evidence type="ECO:0000256" key="7">
    <source>
        <dbReference type="ARBA" id="ARBA00023136"/>
    </source>
</evidence>
<dbReference type="EMBL" id="BMYX01000015">
    <property type="protein sequence ID" value="GGY20797.1"/>
    <property type="molecule type" value="Genomic_DNA"/>
</dbReference>
<comment type="caution">
    <text evidence="10">The sequence shown here is derived from an EMBL/GenBank/DDBJ whole genome shotgun (WGS) entry which is preliminary data.</text>
</comment>
<evidence type="ECO:0000313" key="10">
    <source>
        <dbReference type="EMBL" id="GGY20797.1"/>
    </source>
</evidence>
<accession>A0A918UAB7</accession>
<evidence type="ECO:0000256" key="8">
    <source>
        <dbReference type="SAM" id="Phobius"/>
    </source>
</evidence>
<evidence type="ECO:0000256" key="6">
    <source>
        <dbReference type="ARBA" id="ARBA00022989"/>
    </source>
</evidence>
<comment type="subcellular location">
    <subcellularLocation>
        <location evidence="1">Cell inner membrane</location>
        <topology evidence="1">Multi-pass membrane protein</topology>
    </subcellularLocation>
</comment>
<dbReference type="GO" id="GO:0015628">
    <property type="term" value="P:protein secretion by the type II secretion system"/>
    <property type="evidence" value="ECO:0007669"/>
    <property type="project" value="TreeGrafter"/>
</dbReference>
<proteinExistence type="inferred from homology"/>
<evidence type="ECO:0000259" key="9">
    <source>
        <dbReference type="Pfam" id="PF00482"/>
    </source>
</evidence>
<reference evidence="10" key="2">
    <citation type="submission" date="2020-09" db="EMBL/GenBank/DDBJ databases">
        <authorList>
            <person name="Sun Q."/>
            <person name="Kim S."/>
        </authorList>
    </citation>
    <scope>NUCLEOTIDE SEQUENCE</scope>
    <source>
        <strain evidence="10">KCTC 32182</strain>
    </source>
</reference>
<feature type="transmembrane region" description="Helical" evidence="8">
    <location>
        <begin position="322"/>
        <end position="345"/>
    </location>
</feature>
<evidence type="ECO:0000256" key="1">
    <source>
        <dbReference type="ARBA" id="ARBA00004429"/>
    </source>
</evidence>
<dbReference type="Proteomes" id="UP000645257">
    <property type="component" value="Unassembled WGS sequence"/>
</dbReference>
<dbReference type="GO" id="GO:0005886">
    <property type="term" value="C:plasma membrane"/>
    <property type="evidence" value="ECO:0007669"/>
    <property type="project" value="UniProtKB-SubCell"/>
</dbReference>
<evidence type="ECO:0000256" key="3">
    <source>
        <dbReference type="ARBA" id="ARBA00022475"/>
    </source>
</evidence>
<keyword evidence="7 8" id="KW-0472">Membrane</keyword>
<keyword evidence="11" id="KW-1185">Reference proteome</keyword>
<name>A0A918UAB7_9NEIS</name>
<sequence>MNKFNYVLAKLAFGKKIRLDFYEMLADFMADGVSMSTVLEKLWEQASDRGKKPGEGLAMVYQDLLDKLRLGLPLSEALKPWIPSEETAMIAAGERSGNMPETLRMLTHISISSSRMTSAIMGAASYPIVLFLMAMMLLWFYGVQVIPAFESSLPPDKWTGLARALWLGGAFAREDMWWMLGGMGATLGIIIYTLPHWTGKVRKALDNAPPWAFYRMKLGCSFLMSLSALMEAGVSIDEALTIIQASGGKWLNERLSAIGREVQLGVEFGQAIMQSGYDFPSRRVVDLLEMYSQTSAQGEALKKIALRWIDDNIVSIQKIGKVLNLLAMLVVTAVIGLMYLGMFALQRQVQQALTGN</sequence>
<organism evidence="10 11">
    <name type="scientific">Paludibacterium paludis</name>
    <dbReference type="NCBI Taxonomy" id="1225769"/>
    <lineage>
        <taxon>Bacteria</taxon>
        <taxon>Pseudomonadati</taxon>
        <taxon>Pseudomonadota</taxon>
        <taxon>Betaproteobacteria</taxon>
        <taxon>Neisseriales</taxon>
        <taxon>Chromobacteriaceae</taxon>
        <taxon>Paludibacterium</taxon>
    </lineage>
</organism>
<dbReference type="AlphaFoldDB" id="A0A918UAB7"/>
<protein>
    <submittedName>
        <fullName evidence="10">Pilus biosynthesis protein</fullName>
    </submittedName>
</protein>
<dbReference type="Pfam" id="PF00482">
    <property type="entry name" value="T2SSF"/>
    <property type="match status" value="2"/>
</dbReference>
<feature type="domain" description="Type II secretion system protein GspF" evidence="9">
    <location>
        <begin position="222"/>
        <end position="343"/>
    </location>
</feature>
<evidence type="ECO:0000256" key="5">
    <source>
        <dbReference type="ARBA" id="ARBA00022692"/>
    </source>
</evidence>
<dbReference type="PANTHER" id="PTHR30012">
    <property type="entry name" value="GENERAL SECRETION PATHWAY PROTEIN"/>
    <property type="match status" value="1"/>
</dbReference>
<dbReference type="InterPro" id="IPR042094">
    <property type="entry name" value="T2SS_GspF_sf"/>
</dbReference>
<dbReference type="Gene3D" id="1.20.81.30">
    <property type="entry name" value="Type II secretion system (T2SS), domain F"/>
    <property type="match status" value="2"/>
</dbReference>
<dbReference type="RefSeq" id="WP_189534911.1">
    <property type="nucleotide sequence ID" value="NZ_BMYX01000015.1"/>
</dbReference>
<evidence type="ECO:0000256" key="2">
    <source>
        <dbReference type="ARBA" id="ARBA00005745"/>
    </source>
</evidence>
<gene>
    <name evidence="10" type="ORF">GCM10011289_25530</name>
</gene>
<feature type="transmembrane region" description="Helical" evidence="8">
    <location>
        <begin position="176"/>
        <end position="194"/>
    </location>
</feature>
<feature type="domain" description="Type II secretion system protein GspF" evidence="9">
    <location>
        <begin position="21"/>
        <end position="147"/>
    </location>
</feature>
<evidence type="ECO:0000313" key="11">
    <source>
        <dbReference type="Proteomes" id="UP000645257"/>
    </source>
</evidence>
<dbReference type="InterPro" id="IPR018076">
    <property type="entry name" value="T2SS_GspF_dom"/>
</dbReference>
<dbReference type="PANTHER" id="PTHR30012:SF7">
    <property type="entry name" value="PROTEIN TRANSPORT PROTEIN HOFC HOMOLOG"/>
    <property type="match status" value="1"/>
</dbReference>
<reference evidence="10" key="1">
    <citation type="journal article" date="2014" name="Int. J. Syst. Evol. Microbiol.">
        <title>Complete genome sequence of Corynebacterium casei LMG S-19264T (=DSM 44701T), isolated from a smear-ripened cheese.</title>
        <authorList>
            <consortium name="US DOE Joint Genome Institute (JGI-PGF)"/>
            <person name="Walter F."/>
            <person name="Albersmeier A."/>
            <person name="Kalinowski J."/>
            <person name="Ruckert C."/>
        </authorList>
    </citation>
    <scope>NUCLEOTIDE SEQUENCE</scope>
    <source>
        <strain evidence="10">KCTC 32182</strain>
    </source>
</reference>
<keyword evidence="5 8" id="KW-0812">Transmembrane</keyword>